<evidence type="ECO:0000313" key="1">
    <source>
        <dbReference type="EMBL" id="QEG00536.1"/>
    </source>
</evidence>
<protein>
    <submittedName>
        <fullName evidence="1">Uncharacterized protein</fullName>
    </submittedName>
</protein>
<gene>
    <name evidence="1" type="ORF">Mal15_46060</name>
</gene>
<dbReference type="KEGG" id="smam:Mal15_46060"/>
<name>A0A5B9MLZ1_9BACT</name>
<evidence type="ECO:0000313" key="2">
    <source>
        <dbReference type="Proteomes" id="UP000321353"/>
    </source>
</evidence>
<sequence length="102" mass="10906">MATRGSVYVDEESSSLFGTLRFGAATSLNGAPWQHFGSAIICRFDVETIVSLKRGAADTGDELNAGKLIHDWELIILDLAAEAAETAPRKPAGLNGFRTDQP</sequence>
<keyword evidence="2" id="KW-1185">Reference proteome</keyword>
<organism evidence="1 2">
    <name type="scientific">Stieleria maiorica</name>
    <dbReference type="NCBI Taxonomy" id="2795974"/>
    <lineage>
        <taxon>Bacteria</taxon>
        <taxon>Pseudomonadati</taxon>
        <taxon>Planctomycetota</taxon>
        <taxon>Planctomycetia</taxon>
        <taxon>Pirellulales</taxon>
        <taxon>Pirellulaceae</taxon>
        <taxon>Stieleria</taxon>
    </lineage>
</organism>
<dbReference type="EMBL" id="CP036264">
    <property type="protein sequence ID" value="QEG00536.1"/>
    <property type="molecule type" value="Genomic_DNA"/>
</dbReference>
<accession>A0A5B9MLZ1</accession>
<dbReference type="Proteomes" id="UP000321353">
    <property type="component" value="Chromosome"/>
</dbReference>
<proteinExistence type="predicted"/>
<reference evidence="1 2" key="1">
    <citation type="submission" date="2019-02" db="EMBL/GenBank/DDBJ databases">
        <title>Planctomycetal bacteria perform biofilm scaping via a novel small molecule.</title>
        <authorList>
            <person name="Jeske O."/>
            <person name="Boedeker C."/>
            <person name="Wiegand S."/>
            <person name="Breitling P."/>
            <person name="Kallscheuer N."/>
            <person name="Jogler M."/>
            <person name="Rohde M."/>
            <person name="Petersen J."/>
            <person name="Medema M.H."/>
            <person name="Surup F."/>
            <person name="Jogler C."/>
        </authorList>
    </citation>
    <scope>NUCLEOTIDE SEQUENCE [LARGE SCALE GENOMIC DNA]</scope>
    <source>
        <strain evidence="1 2">Mal15</strain>
    </source>
</reference>
<dbReference type="AlphaFoldDB" id="A0A5B9MLZ1"/>